<reference evidence="1 2" key="1">
    <citation type="submission" date="2015-01" db="EMBL/GenBank/DDBJ databases">
        <title>Desulfovibrio sp. JC271 draft genome sequence.</title>
        <authorList>
            <person name="Shivani Y."/>
            <person name="Subhash Y."/>
            <person name="Sasikala C."/>
            <person name="Ramana C.V."/>
        </authorList>
    </citation>
    <scope>NUCLEOTIDE SEQUENCE [LARGE SCALE GENOMIC DNA]</scope>
    <source>
        <strain evidence="1 2">JC271</strain>
    </source>
</reference>
<gene>
    <name evidence="1" type="ORF">SP90_01370</name>
</gene>
<dbReference type="PATRIC" id="fig|1560234.3.peg.1145"/>
<organism evidence="1 2">
    <name type="scientific">Halodesulfovibrio spirochaetisodalis</name>
    <dbReference type="NCBI Taxonomy" id="1560234"/>
    <lineage>
        <taxon>Bacteria</taxon>
        <taxon>Pseudomonadati</taxon>
        <taxon>Thermodesulfobacteriota</taxon>
        <taxon>Desulfovibrionia</taxon>
        <taxon>Desulfovibrionales</taxon>
        <taxon>Desulfovibrionaceae</taxon>
        <taxon>Halodesulfovibrio</taxon>
    </lineage>
</organism>
<evidence type="ECO:0000313" key="2">
    <source>
        <dbReference type="Proteomes" id="UP000091979"/>
    </source>
</evidence>
<name>A0A1B7XN19_9BACT</name>
<keyword evidence="2" id="KW-1185">Reference proteome</keyword>
<dbReference type="GO" id="GO:0009143">
    <property type="term" value="P:nucleoside triphosphate catabolic process"/>
    <property type="evidence" value="ECO:0007669"/>
    <property type="project" value="InterPro"/>
</dbReference>
<comment type="caution">
    <text evidence="1">The sequence shown here is derived from an EMBL/GenBank/DDBJ whole genome shotgun (WGS) entry which is preliminary data.</text>
</comment>
<dbReference type="Gene3D" id="1.10.287.1080">
    <property type="entry name" value="MazG-like"/>
    <property type="match status" value="1"/>
</dbReference>
<dbReference type="PANTHER" id="PTHR46523">
    <property type="entry name" value="DCTP PYROPHOSPHATASE 1"/>
    <property type="match status" value="1"/>
</dbReference>
<dbReference type="InterPro" id="IPR052555">
    <property type="entry name" value="dCTP_Pyrophosphatase"/>
</dbReference>
<dbReference type="Pfam" id="PF12643">
    <property type="entry name" value="MazG-like"/>
    <property type="match status" value="1"/>
</dbReference>
<dbReference type="PANTHER" id="PTHR46523:SF1">
    <property type="entry name" value="DCTP PYROPHOSPHATASE 1"/>
    <property type="match status" value="1"/>
</dbReference>
<evidence type="ECO:0000313" key="1">
    <source>
        <dbReference type="EMBL" id="OBQ56904.1"/>
    </source>
</evidence>
<proteinExistence type="predicted"/>
<dbReference type="STRING" id="1560234.SP90_01370"/>
<dbReference type="AlphaFoldDB" id="A0A1B7XN19"/>
<dbReference type="SUPFAM" id="SSF101386">
    <property type="entry name" value="all-alpha NTP pyrophosphatases"/>
    <property type="match status" value="1"/>
</dbReference>
<dbReference type="InterPro" id="IPR025984">
    <property type="entry name" value="DCTPP"/>
</dbReference>
<dbReference type="Proteomes" id="UP000091979">
    <property type="component" value="Unassembled WGS sequence"/>
</dbReference>
<dbReference type="GO" id="GO:0047429">
    <property type="term" value="F:nucleoside triphosphate diphosphatase activity"/>
    <property type="evidence" value="ECO:0007669"/>
    <property type="project" value="InterPro"/>
</dbReference>
<sequence>MNQVDELVKTKGWYSKDSKKSQSPKNLAISISLEASELLESFQWSEQGDLASTEEELADVIIYCAQLANVMGINLEEAVRNKLQYDFERTWE</sequence>
<accession>A0A1B7XN19</accession>
<protein>
    <recommendedName>
        <fullName evidence="3">Nucleotide pyrophosphohydrolase</fullName>
    </recommendedName>
</protein>
<dbReference type="EMBL" id="JXMS01000002">
    <property type="protein sequence ID" value="OBQ56904.1"/>
    <property type="molecule type" value="Genomic_DNA"/>
</dbReference>
<evidence type="ECO:0008006" key="3">
    <source>
        <dbReference type="Google" id="ProtNLM"/>
    </source>
</evidence>